<feature type="transmembrane region" description="Helical" evidence="1">
    <location>
        <begin position="149"/>
        <end position="169"/>
    </location>
</feature>
<proteinExistence type="predicted"/>
<evidence type="ECO:0000313" key="3">
    <source>
        <dbReference type="Proteomes" id="UP000264071"/>
    </source>
</evidence>
<feature type="transmembrane region" description="Helical" evidence="1">
    <location>
        <begin position="175"/>
        <end position="196"/>
    </location>
</feature>
<dbReference type="GO" id="GO:0005886">
    <property type="term" value="C:plasma membrane"/>
    <property type="evidence" value="ECO:0007669"/>
    <property type="project" value="TreeGrafter"/>
</dbReference>
<evidence type="ECO:0000256" key="1">
    <source>
        <dbReference type="SAM" id="Phobius"/>
    </source>
</evidence>
<organism evidence="2 3">
    <name type="scientific">Gemmatimonas aurantiaca</name>
    <dbReference type="NCBI Taxonomy" id="173480"/>
    <lineage>
        <taxon>Bacteria</taxon>
        <taxon>Pseudomonadati</taxon>
        <taxon>Gemmatimonadota</taxon>
        <taxon>Gemmatimonadia</taxon>
        <taxon>Gemmatimonadales</taxon>
        <taxon>Gemmatimonadaceae</taxon>
        <taxon>Gemmatimonas</taxon>
    </lineage>
</organism>
<dbReference type="EMBL" id="DPIY01000005">
    <property type="protein sequence ID" value="HCT56322.1"/>
    <property type="molecule type" value="Genomic_DNA"/>
</dbReference>
<keyword evidence="1" id="KW-0812">Transmembrane</keyword>
<feature type="transmembrane region" description="Helical" evidence="1">
    <location>
        <begin position="268"/>
        <end position="289"/>
    </location>
</feature>
<feature type="transmembrane region" description="Helical" evidence="1">
    <location>
        <begin position="225"/>
        <end position="248"/>
    </location>
</feature>
<evidence type="ECO:0000313" key="2">
    <source>
        <dbReference type="EMBL" id="HCT56322.1"/>
    </source>
</evidence>
<dbReference type="Pfam" id="PF05661">
    <property type="entry name" value="DUF808"/>
    <property type="match status" value="1"/>
</dbReference>
<dbReference type="PANTHER" id="PTHR30503:SF3">
    <property type="entry name" value="INNER MEMBRANE PROTEIN YEDI"/>
    <property type="match status" value="1"/>
</dbReference>
<protein>
    <submittedName>
        <fullName evidence="2">DUF808 domain-containing protein</fullName>
    </submittedName>
</protein>
<dbReference type="AlphaFoldDB" id="A0A3D4V6E4"/>
<dbReference type="Proteomes" id="UP000264071">
    <property type="component" value="Unassembled WGS sequence"/>
</dbReference>
<dbReference type="OMA" id="VLWAITK"/>
<dbReference type="InterPro" id="IPR008526">
    <property type="entry name" value="YedI"/>
</dbReference>
<keyword evidence="1" id="KW-0472">Membrane</keyword>
<keyword evidence="1" id="KW-1133">Transmembrane helix</keyword>
<reference evidence="2 3" key="1">
    <citation type="journal article" date="2018" name="Nat. Biotechnol.">
        <title>A standardized bacterial taxonomy based on genome phylogeny substantially revises the tree of life.</title>
        <authorList>
            <person name="Parks D.H."/>
            <person name="Chuvochina M."/>
            <person name="Waite D.W."/>
            <person name="Rinke C."/>
            <person name="Skarshewski A."/>
            <person name="Chaumeil P.A."/>
            <person name="Hugenholtz P."/>
        </authorList>
    </citation>
    <scope>NUCLEOTIDE SEQUENCE [LARGE SCALE GENOMIC DNA]</scope>
    <source>
        <strain evidence="2">UBA8844</strain>
    </source>
</reference>
<gene>
    <name evidence="2" type="ORF">DGD08_03825</name>
</gene>
<feature type="transmembrane region" description="Helical" evidence="1">
    <location>
        <begin position="70"/>
        <end position="99"/>
    </location>
</feature>
<dbReference type="PIRSF" id="PIRSF016660">
    <property type="entry name" value="YedI"/>
    <property type="match status" value="1"/>
</dbReference>
<dbReference type="PANTHER" id="PTHR30503">
    <property type="entry name" value="INNER MEMBRANE PROTEIN YEDI"/>
    <property type="match status" value="1"/>
</dbReference>
<name>A0A3D4V6E4_9BACT</name>
<accession>A0A3D4V6E4</accession>
<sequence>MASSLLVLLDDITSMLDDVALLTKVAAKKTSGVMGDDLALNAEQASGVRVDRELPVVWAVAKGSLVNKVILVPVALLISAFAPGAVMPLMLIGGLFLCYEGVEKLLHKALHKHDPAPAVHSVVAQPELTDEQRLEIEQGKIKGAIRTDFVLSAEIIVISLGTMSAAPIAQQIGALTLVSLAATVFVYGLVAGIVKLDDLGLALHQRGRAIGGVILKTAPWLMKSLSVLGTAAMFTVGGGIIAHGVHAIDVVLQGWASATGPVAAVSKMLLDALLGVVAGAVLVGISVLVKKLRPTAKPA</sequence>
<comment type="caution">
    <text evidence="2">The sequence shown here is derived from an EMBL/GenBank/DDBJ whole genome shotgun (WGS) entry which is preliminary data.</text>
</comment>